<dbReference type="Gene3D" id="2.130.10.120">
    <property type="entry name" value="Prolyl oligopeptidase, N-terminal domain"/>
    <property type="match status" value="1"/>
</dbReference>
<protein>
    <submittedName>
        <fullName evidence="7">Peptidase S9</fullName>
    </submittedName>
</protein>
<dbReference type="OrthoDB" id="9801421at2"/>
<dbReference type="SUPFAM" id="SSF53474">
    <property type="entry name" value="alpha/beta-Hydrolases"/>
    <property type="match status" value="1"/>
</dbReference>
<gene>
    <name evidence="7" type="ORF">LA66_04235</name>
</gene>
<keyword evidence="2" id="KW-0645">Protease</keyword>
<organism evidence="7 8">
    <name type="scientific">Aureimonas altamirensis</name>
    <dbReference type="NCBI Taxonomy" id="370622"/>
    <lineage>
        <taxon>Bacteria</taxon>
        <taxon>Pseudomonadati</taxon>
        <taxon>Pseudomonadota</taxon>
        <taxon>Alphaproteobacteria</taxon>
        <taxon>Hyphomicrobiales</taxon>
        <taxon>Aurantimonadaceae</taxon>
        <taxon>Aureimonas</taxon>
    </lineage>
</organism>
<dbReference type="InterPro" id="IPR002471">
    <property type="entry name" value="Pept_S9_AS"/>
</dbReference>
<dbReference type="Pfam" id="PF02897">
    <property type="entry name" value="Peptidase_S9_N"/>
    <property type="match status" value="1"/>
</dbReference>
<dbReference type="SUPFAM" id="SSF50993">
    <property type="entry name" value="Peptidase/esterase 'gauge' domain"/>
    <property type="match status" value="1"/>
</dbReference>
<evidence type="ECO:0000313" key="8">
    <source>
        <dbReference type="Proteomes" id="UP000030826"/>
    </source>
</evidence>
<evidence type="ECO:0000256" key="1">
    <source>
        <dbReference type="ARBA" id="ARBA00005228"/>
    </source>
</evidence>
<dbReference type="InterPro" id="IPR001375">
    <property type="entry name" value="Peptidase_S9_cat"/>
</dbReference>
<keyword evidence="4" id="KW-0720">Serine protease</keyword>
<dbReference type="GO" id="GO:0004252">
    <property type="term" value="F:serine-type endopeptidase activity"/>
    <property type="evidence" value="ECO:0007669"/>
    <property type="project" value="InterPro"/>
</dbReference>
<dbReference type="InterPro" id="IPR051543">
    <property type="entry name" value="Serine_Peptidase_S9A"/>
</dbReference>
<dbReference type="Gene3D" id="3.40.50.1820">
    <property type="entry name" value="alpha/beta hydrolase"/>
    <property type="match status" value="1"/>
</dbReference>
<keyword evidence="3" id="KW-0378">Hydrolase</keyword>
<evidence type="ECO:0000256" key="3">
    <source>
        <dbReference type="ARBA" id="ARBA00022801"/>
    </source>
</evidence>
<name>A0A0B1QA90_9HYPH</name>
<dbReference type="PRINTS" id="PR00862">
    <property type="entry name" value="PROLIGOPTASE"/>
</dbReference>
<proteinExistence type="inferred from homology"/>
<reference evidence="7 8" key="1">
    <citation type="submission" date="2014-09" db="EMBL/GenBank/DDBJ databases">
        <title>Isolation and characterization of Aurantimonas altamirensis ON-56566 from clinical sample following a dog bite.</title>
        <authorList>
            <person name="Eshaghi A."/>
            <person name="Li A."/>
            <person name="Shahinas D."/>
            <person name="Bahn P."/>
            <person name="Kus J.V."/>
            <person name="Patel S.N."/>
        </authorList>
    </citation>
    <scope>NUCLEOTIDE SEQUENCE [LARGE SCALE GENOMIC DNA]</scope>
    <source>
        <strain evidence="7 8">ON-56566</strain>
    </source>
</reference>
<dbReference type="EMBL" id="JRFJ01000001">
    <property type="protein sequence ID" value="KHJ55842.1"/>
    <property type="molecule type" value="Genomic_DNA"/>
</dbReference>
<dbReference type="PANTHER" id="PTHR11757">
    <property type="entry name" value="PROTEASE FAMILY S9A OLIGOPEPTIDASE"/>
    <property type="match status" value="1"/>
</dbReference>
<evidence type="ECO:0000259" key="5">
    <source>
        <dbReference type="Pfam" id="PF00326"/>
    </source>
</evidence>
<feature type="domain" description="Peptidase S9 prolyl oligopeptidase catalytic" evidence="5">
    <location>
        <begin position="479"/>
        <end position="695"/>
    </location>
</feature>
<comment type="caution">
    <text evidence="7">The sequence shown here is derived from an EMBL/GenBank/DDBJ whole genome shotgun (WGS) entry which is preliminary data.</text>
</comment>
<dbReference type="STRING" id="370622.LA66_04235"/>
<feature type="domain" description="Peptidase S9A N-terminal" evidence="6">
    <location>
        <begin position="11"/>
        <end position="419"/>
    </location>
</feature>
<dbReference type="GO" id="GO:0006508">
    <property type="term" value="P:proteolysis"/>
    <property type="evidence" value="ECO:0007669"/>
    <property type="project" value="UniProtKB-KW"/>
</dbReference>
<dbReference type="RefSeq" id="WP_039188885.1">
    <property type="nucleotide sequence ID" value="NZ_JRFJ01000001.1"/>
</dbReference>
<dbReference type="InterPro" id="IPR029058">
    <property type="entry name" value="AB_hydrolase_fold"/>
</dbReference>
<dbReference type="Proteomes" id="UP000030826">
    <property type="component" value="Unassembled WGS sequence"/>
</dbReference>
<sequence>MLKIPAGAVAPVAPERPESHTIHGIERIDPYAWLRARNWQEMFHDTSLLDPAIRDYLEAENAYQEQVLRPTAPLRERLIAEMRGRIKEDDSSVPAADGPFAYGISYQTGAEYPRFIRTPRDGGAEEVLLDVPHEAGARSYFSLGTATHAPDHARLAWSYDDKGSEFYTIAVRDLATGSDDDVRIGETGGDATWSAGSDGFFYTRMNASHRPDKLFYRRLGTPAEADRLVFEETDAGFFMNAGETQSRAFVTIDLHDHETSEVWLVPAGDPQAAPRLVAPRETGVEYSVDEGGGILYILTNAGGAKDFKIVTAPADTPGRDAWTDLIPHEPGRLILSHFVLKRHLVWLERRDGLPRIVVHRLADGKQHSVAFDEEAYALGLSGTYEFDTTIIRFTYSSLTTPAQTFEYDVESRQRRLLKTQEVPSGHNPADYVTRRVMAPAPDGELVPVSLLYRRDTPLDGSAPCLLYGYGAYGITIPASFNSNALSLVDRGFVWAIAHIRGGKDKGFAWYEQGRREFKENTFTDFIAAARHLVAEGYTAHERIVAHGGSAGGMLMGAVANIAPDAFGGIVAAVPFVDVLNTMLDDTLPLTPPEWPEWGNPIASQADYARIAAYSPYDNVAVKDYPPILALAGLTDPRVTYWEPAKWVARLRKLKTGERPVLLKTNMDAGHAGASGRFARLEETALVYAFALAVTGRDT</sequence>
<dbReference type="InterPro" id="IPR023302">
    <property type="entry name" value="Pept_S9A_N"/>
</dbReference>
<accession>A0A0B1QA90</accession>
<evidence type="ECO:0000256" key="4">
    <source>
        <dbReference type="ARBA" id="ARBA00022825"/>
    </source>
</evidence>
<evidence type="ECO:0000313" key="7">
    <source>
        <dbReference type="EMBL" id="KHJ55842.1"/>
    </source>
</evidence>
<evidence type="ECO:0000256" key="2">
    <source>
        <dbReference type="ARBA" id="ARBA00022670"/>
    </source>
</evidence>
<dbReference type="PROSITE" id="PS00708">
    <property type="entry name" value="PRO_ENDOPEP_SER"/>
    <property type="match status" value="1"/>
</dbReference>
<evidence type="ECO:0000259" key="6">
    <source>
        <dbReference type="Pfam" id="PF02897"/>
    </source>
</evidence>
<dbReference type="Pfam" id="PF00326">
    <property type="entry name" value="Peptidase_S9"/>
    <property type="match status" value="1"/>
</dbReference>
<dbReference type="InterPro" id="IPR002470">
    <property type="entry name" value="Peptidase_S9A"/>
</dbReference>
<dbReference type="AlphaFoldDB" id="A0A0B1QA90"/>
<comment type="similarity">
    <text evidence="1">Belongs to the peptidase S9A family.</text>
</comment>
<dbReference type="PANTHER" id="PTHR11757:SF19">
    <property type="entry name" value="PROLYL ENDOPEPTIDASE-LIKE"/>
    <property type="match status" value="1"/>
</dbReference>